<comment type="caution">
    <text evidence="1">The sequence shown here is derived from an EMBL/GenBank/DDBJ whole genome shotgun (WGS) entry which is preliminary data.</text>
</comment>
<evidence type="ECO:0000313" key="2">
    <source>
        <dbReference type="Proteomes" id="UP000735302"/>
    </source>
</evidence>
<name>A0AAV4CEW0_9GAST</name>
<evidence type="ECO:0000313" key="1">
    <source>
        <dbReference type="EMBL" id="GFO31174.1"/>
    </source>
</evidence>
<keyword evidence="2" id="KW-1185">Reference proteome</keyword>
<gene>
    <name evidence="1" type="ORF">PoB_005767900</name>
</gene>
<protein>
    <submittedName>
        <fullName evidence="1">Uncharacterized protein</fullName>
    </submittedName>
</protein>
<accession>A0AAV4CEW0</accession>
<proteinExistence type="predicted"/>
<dbReference type="AlphaFoldDB" id="A0AAV4CEW0"/>
<dbReference type="Proteomes" id="UP000735302">
    <property type="component" value="Unassembled WGS sequence"/>
</dbReference>
<organism evidence="1 2">
    <name type="scientific">Plakobranchus ocellatus</name>
    <dbReference type="NCBI Taxonomy" id="259542"/>
    <lineage>
        <taxon>Eukaryota</taxon>
        <taxon>Metazoa</taxon>
        <taxon>Spiralia</taxon>
        <taxon>Lophotrochozoa</taxon>
        <taxon>Mollusca</taxon>
        <taxon>Gastropoda</taxon>
        <taxon>Heterobranchia</taxon>
        <taxon>Euthyneura</taxon>
        <taxon>Panpulmonata</taxon>
        <taxon>Sacoglossa</taxon>
        <taxon>Placobranchoidea</taxon>
        <taxon>Plakobranchidae</taxon>
        <taxon>Plakobranchus</taxon>
    </lineage>
</organism>
<sequence length="133" mass="15079">MPGRLPGRKNLPRDYLLREESTVYGEIVWSHCTREKNVSTLRIDRCCSDEARARSSTVKTQPNTPVPQHLSTIMYTTRHPWLMWFITASIDTGETRGGVLVMQWLAIPPYNLMGKVYRGSNSISPLTSSLARA</sequence>
<reference evidence="1 2" key="1">
    <citation type="journal article" date="2021" name="Elife">
        <title>Chloroplast acquisition without the gene transfer in kleptoplastic sea slugs, Plakobranchus ocellatus.</title>
        <authorList>
            <person name="Maeda T."/>
            <person name="Takahashi S."/>
            <person name="Yoshida T."/>
            <person name="Shimamura S."/>
            <person name="Takaki Y."/>
            <person name="Nagai Y."/>
            <person name="Toyoda A."/>
            <person name="Suzuki Y."/>
            <person name="Arimoto A."/>
            <person name="Ishii H."/>
            <person name="Satoh N."/>
            <person name="Nishiyama T."/>
            <person name="Hasebe M."/>
            <person name="Maruyama T."/>
            <person name="Minagawa J."/>
            <person name="Obokata J."/>
            <person name="Shigenobu S."/>
        </authorList>
    </citation>
    <scope>NUCLEOTIDE SEQUENCE [LARGE SCALE GENOMIC DNA]</scope>
</reference>
<dbReference type="EMBL" id="BLXT01006360">
    <property type="protein sequence ID" value="GFO31174.1"/>
    <property type="molecule type" value="Genomic_DNA"/>
</dbReference>